<sequence>MYIKEIELNNFRIYKGKNKIDLSPESDKNIALVSGKNGFGKTTFLMSLVWCLYGKQMQNVDELYLKEISDKGGYGKYIGNSLNRLAKVEGESKFSVSVTFNDVKIQEIPCKEIKITRSFDTITSTSDKVEVLVDGFENELILDLTTDGQQGEEIFIRDYILPIEIAKFFFFDAEKIVALAEINSPEQRRLLSKAYTEVLGIKKYEDLKEQLENIQDDYRKKSAKPQEKTELNQIITDIQNADIEIESIEKEVEQLDEEKIEKANASNDIQRKLITEGNKMTLEQLNKLKEEETVLNQTMNSLQDELKELFDLIPFGLAGETLMEVSTQLANEKDFRDSKFIQEDVDQKTKLILDDLEEKKKSFPTVIPTDIRHFYEKQISFLVKKHFFSDTPELPNNFKTLHDFSDTETNEFNSLINNLKHSFKNSFTSLNDEYLRTKNSIDSIRRKIRDAEKDAEDEHIAILRAEKEKLDSRILTIELEIRDLKEKIGTFKNDKKTLKQRQEELRKKIDNSRKYSEKDAKAQDIINKLKIFIKSFKEEKKKSLEQNILNELNILLHKKDFIKNVSVDINQAGDDVDISLYNNRKEKIDKGSLSMGERQMYASALLKALVDESDIEFPVFIDSPMQKFDADHAQNVIKEFYPNVSKQVVLFPLLHKELTVAEFNLLKPKISKAYLIHNFSTDASKFVEATTDNLLTKYNELDAN</sequence>
<evidence type="ECO:0000259" key="2">
    <source>
        <dbReference type="Pfam" id="PF13476"/>
    </source>
</evidence>
<proteinExistence type="predicted"/>
<evidence type="ECO:0000313" key="4">
    <source>
        <dbReference type="Proteomes" id="UP001589832"/>
    </source>
</evidence>
<dbReference type="SUPFAM" id="SSF52540">
    <property type="entry name" value="P-loop containing nucleoside triphosphate hydrolases"/>
    <property type="match status" value="1"/>
</dbReference>
<feature type="coiled-coil region" evidence="1">
    <location>
        <begin position="201"/>
        <end position="308"/>
    </location>
</feature>
<dbReference type="Proteomes" id="UP001589832">
    <property type="component" value="Unassembled WGS sequence"/>
</dbReference>
<dbReference type="RefSeq" id="WP_386063360.1">
    <property type="nucleotide sequence ID" value="NZ_JBHLTQ010000005.1"/>
</dbReference>
<dbReference type="InterPro" id="IPR038729">
    <property type="entry name" value="Rad50/SbcC_AAA"/>
</dbReference>
<name>A0ABV6Q9F5_9FLAO</name>
<feature type="coiled-coil region" evidence="1">
    <location>
        <begin position="434"/>
        <end position="515"/>
    </location>
</feature>
<reference evidence="3 4" key="1">
    <citation type="submission" date="2024-09" db="EMBL/GenBank/DDBJ databases">
        <authorList>
            <person name="Sun Q."/>
            <person name="Mori K."/>
        </authorList>
    </citation>
    <scope>NUCLEOTIDE SEQUENCE [LARGE SCALE GENOMIC DNA]</scope>
    <source>
        <strain evidence="3 4">NCAIM B.02481</strain>
    </source>
</reference>
<dbReference type="Gene3D" id="3.40.50.300">
    <property type="entry name" value="P-loop containing nucleotide triphosphate hydrolases"/>
    <property type="match status" value="2"/>
</dbReference>
<dbReference type="PANTHER" id="PTHR32114:SF2">
    <property type="entry name" value="ABC TRANSPORTER ABCH.3"/>
    <property type="match status" value="1"/>
</dbReference>
<organism evidence="3 4">
    <name type="scientific">Winogradskyella pulchriflava</name>
    <dbReference type="NCBI Taxonomy" id="1110688"/>
    <lineage>
        <taxon>Bacteria</taxon>
        <taxon>Pseudomonadati</taxon>
        <taxon>Bacteroidota</taxon>
        <taxon>Flavobacteriia</taxon>
        <taxon>Flavobacteriales</taxon>
        <taxon>Flavobacteriaceae</taxon>
        <taxon>Winogradskyella</taxon>
    </lineage>
</organism>
<keyword evidence="1" id="KW-0175">Coiled coil</keyword>
<gene>
    <name evidence="3" type="primary">dndD</name>
    <name evidence="3" type="ORF">ACFFGA_10140</name>
</gene>
<dbReference type="InterPro" id="IPR027417">
    <property type="entry name" value="P-loop_NTPase"/>
</dbReference>
<evidence type="ECO:0000313" key="3">
    <source>
        <dbReference type="EMBL" id="MFC0604912.1"/>
    </source>
</evidence>
<evidence type="ECO:0000256" key="1">
    <source>
        <dbReference type="SAM" id="Coils"/>
    </source>
</evidence>
<dbReference type="Pfam" id="PF13476">
    <property type="entry name" value="AAA_23"/>
    <property type="match status" value="1"/>
</dbReference>
<dbReference type="InterPro" id="IPR017599">
    <property type="entry name" value="DNA_S_DndD"/>
</dbReference>
<feature type="domain" description="Rad50/SbcC-type AAA" evidence="2">
    <location>
        <begin position="6"/>
        <end position="246"/>
    </location>
</feature>
<accession>A0ABV6Q9F5</accession>
<comment type="caution">
    <text evidence="3">The sequence shown here is derived from an EMBL/GenBank/DDBJ whole genome shotgun (WGS) entry which is preliminary data.</text>
</comment>
<dbReference type="NCBIfam" id="TIGR03185">
    <property type="entry name" value="DNA_S_dndD"/>
    <property type="match status" value="1"/>
</dbReference>
<keyword evidence="4" id="KW-1185">Reference proteome</keyword>
<dbReference type="EMBL" id="JBHLTQ010000005">
    <property type="protein sequence ID" value="MFC0604912.1"/>
    <property type="molecule type" value="Genomic_DNA"/>
</dbReference>
<dbReference type="PANTHER" id="PTHR32114">
    <property type="entry name" value="ABC TRANSPORTER ABCH.3"/>
    <property type="match status" value="1"/>
</dbReference>
<protein>
    <submittedName>
        <fullName evidence="3">DNA sulfur modification protein DndD</fullName>
    </submittedName>
</protein>